<evidence type="ECO:0000313" key="2">
    <source>
        <dbReference type="EMBL" id="MYM81631.1"/>
    </source>
</evidence>
<dbReference type="Proteomes" id="UP000474565">
    <property type="component" value="Unassembled WGS sequence"/>
</dbReference>
<sequence>MKPTTSPPECRPHCGACCTAPSITSPIPGMPDGKPAGVRCIQLADDNRCRIFGQPERPAFCGGLQPSQEMCGSSREQAIRWLNELERATAPTCII</sequence>
<dbReference type="PANTHER" id="PTHR36931">
    <property type="entry name" value="UPF0153 PROTEIN YEIW"/>
    <property type="match status" value="1"/>
</dbReference>
<gene>
    <name evidence="1" type="ORF">GTP38_05165</name>
    <name evidence="2" type="ORF">GTP44_06635</name>
</gene>
<accession>A0A6L8MHF1</accession>
<dbReference type="EMBL" id="WWCP01000005">
    <property type="protein sequence ID" value="MYM81631.1"/>
    <property type="molecule type" value="Genomic_DNA"/>
</dbReference>
<dbReference type="InterPro" id="IPR052572">
    <property type="entry name" value="UPF0153_domain"/>
</dbReference>
<dbReference type="EMBL" id="WWCO01000003">
    <property type="protein sequence ID" value="MYM33726.1"/>
    <property type="molecule type" value="Genomic_DNA"/>
</dbReference>
<dbReference type="Proteomes" id="UP000449678">
    <property type="component" value="Unassembled WGS sequence"/>
</dbReference>
<dbReference type="InterPro" id="IPR005358">
    <property type="entry name" value="Puta_zinc/iron-chelating_dom"/>
</dbReference>
<evidence type="ECO:0000313" key="4">
    <source>
        <dbReference type="Proteomes" id="UP000474565"/>
    </source>
</evidence>
<evidence type="ECO:0000313" key="3">
    <source>
        <dbReference type="Proteomes" id="UP000449678"/>
    </source>
</evidence>
<comment type="caution">
    <text evidence="2">The sequence shown here is derived from an EMBL/GenBank/DDBJ whole genome shotgun (WGS) entry which is preliminary data.</text>
</comment>
<protein>
    <submittedName>
        <fullName evidence="2">YkgJ family cysteine cluster protein</fullName>
    </submittedName>
</protein>
<keyword evidence="3" id="KW-1185">Reference proteome</keyword>
<organism evidence="2 4">
    <name type="scientific">Duganella lactea</name>
    <dbReference type="NCBI Taxonomy" id="2692173"/>
    <lineage>
        <taxon>Bacteria</taxon>
        <taxon>Pseudomonadati</taxon>
        <taxon>Pseudomonadota</taxon>
        <taxon>Betaproteobacteria</taxon>
        <taxon>Burkholderiales</taxon>
        <taxon>Oxalobacteraceae</taxon>
        <taxon>Telluria group</taxon>
        <taxon>Duganella</taxon>
    </lineage>
</organism>
<dbReference type="RefSeq" id="WP_160989128.1">
    <property type="nucleotide sequence ID" value="NZ_WWCO01000003.1"/>
</dbReference>
<reference evidence="3 4" key="1">
    <citation type="submission" date="2019-12" db="EMBL/GenBank/DDBJ databases">
        <title>Novel species isolated from a subtropical stream in China.</title>
        <authorList>
            <person name="Lu H."/>
        </authorList>
    </citation>
    <scope>NUCLEOTIDE SEQUENCE [LARGE SCALE GENOMIC DNA]</scope>
    <source>
        <strain evidence="2 4">FT50W</strain>
        <strain evidence="1 3">FT94W</strain>
    </source>
</reference>
<proteinExistence type="predicted"/>
<name>A0A6L8MHF1_9BURK</name>
<dbReference type="PANTHER" id="PTHR36931:SF1">
    <property type="entry name" value="UPF0153 PROTEIN YEIW"/>
    <property type="match status" value="1"/>
</dbReference>
<evidence type="ECO:0000313" key="1">
    <source>
        <dbReference type="EMBL" id="MYM33726.1"/>
    </source>
</evidence>
<dbReference type="AlphaFoldDB" id="A0A6L8MHF1"/>
<dbReference type="Pfam" id="PF03692">
    <property type="entry name" value="CxxCxxCC"/>
    <property type="match status" value="1"/>
</dbReference>